<dbReference type="NCBIfam" id="TIGR00962">
    <property type="entry name" value="atpA"/>
    <property type="match status" value="1"/>
</dbReference>
<comment type="subcellular location">
    <subcellularLocation>
        <location evidence="11">Cell membrane</location>
        <topology evidence="11">Peripheral membrane protein</topology>
    </subcellularLocation>
    <subcellularLocation>
        <location evidence="1">Membrane</location>
    </subcellularLocation>
</comment>
<dbReference type="InterPro" id="IPR020003">
    <property type="entry name" value="ATPase_a/bsu_AS"/>
</dbReference>
<keyword evidence="11" id="KW-1003">Cell membrane</keyword>
<keyword evidence="9 11" id="KW-0139">CF(1)</keyword>
<dbReference type="HAMAP" id="MF_01346">
    <property type="entry name" value="ATP_synth_alpha_bact"/>
    <property type="match status" value="1"/>
</dbReference>
<evidence type="ECO:0000259" key="12">
    <source>
        <dbReference type="Pfam" id="PF00006"/>
    </source>
</evidence>
<dbReference type="InterPro" id="IPR027417">
    <property type="entry name" value="P-loop_NTPase"/>
</dbReference>
<evidence type="ECO:0000259" key="13">
    <source>
        <dbReference type="Pfam" id="PF00306"/>
    </source>
</evidence>
<dbReference type="SUPFAM" id="SSF47917">
    <property type="entry name" value="C-terminal domain of alpha and beta subunits of F1 ATP synthase"/>
    <property type="match status" value="1"/>
</dbReference>
<comment type="caution">
    <text evidence="11">Lacks conserved residue(s) required for the propagation of feature annotation.</text>
</comment>
<dbReference type="InterPro" id="IPR023366">
    <property type="entry name" value="ATP_synth_asu-like_sf"/>
</dbReference>
<keyword evidence="4 11" id="KW-0547">Nucleotide-binding</keyword>
<organism evidence="15 16">
    <name type="scientific">Candidatus Roizmanbacteria bacterium CG_4_9_14_0_2_um_filter_39_13</name>
    <dbReference type="NCBI Taxonomy" id="1974839"/>
    <lineage>
        <taxon>Bacteria</taxon>
        <taxon>Candidatus Roizmaniibacteriota</taxon>
    </lineage>
</organism>
<dbReference type="GO" id="GO:0005886">
    <property type="term" value="C:plasma membrane"/>
    <property type="evidence" value="ECO:0007669"/>
    <property type="project" value="UniProtKB-SubCell"/>
</dbReference>
<keyword evidence="8 11" id="KW-0472">Membrane</keyword>
<keyword evidence="3 11" id="KW-0813">Transport</keyword>
<evidence type="ECO:0000256" key="3">
    <source>
        <dbReference type="ARBA" id="ARBA00022448"/>
    </source>
</evidence>
<dbReference type="Gene3D" id="2.40.30.20">
    <property type="match status" value="1"/>
</dbReference>
<keyword evidence="5 11" id="KW-0067">ATP-binding</keyword>
<dbReference type="Pfam" id="PF00306">
    <property type="entry name" value="ATP-synt_ab_C"/>
    <property type="match status" value="1"/>
</dbReference>
<dbReference type="Gene3D" id="3.40.50.300">
    <property type="entry name" value="P-loop containing nucleotide triphosphate hydrolases"/>
    <property type="match status" value="1"/>
</dbReference>
<feature type="domain" description="ATP synthase alpha subunit C-terminal" evidence="13">
    <location>
        <begin position="371"/>
        <end position="495"/>
    </location>
</feature>
<evidence type="ECO:0000256" key="6">
    <source>
        <dbReference type="ARBA" id="ARBA00022967"/>
    </source>
</evidence>
<dbReference type="EC" id="7.1.2.2" evidence="11"/>
<dbReference type="InterPro" id="IPR000194">
    <property type="entry name" value="ATPase_F1/V1/A1_a/bsu_nucl-bd"/>
</dbReference>
<comment type="function">
    <text evidence="11">Produces ATP from ADP in the presence of a proton gradient across the membrane. The alpha chain is a regulatory subunit.</text>
</comment>
<dbReference type="InterPro" id="IPR005294">
    <property type="entry name" value="ATP_synth_F1_asu"/>
</dbReference>
<dbReference type="GO" id="GO:0005524">
    <property type="term" value="F:ATP binding"/>
    <property type="evidence" value="ECO:0007669"/>
    <property type="project" value="UniProtKB-UniRule"/>
</dbReference>
<comment type="similarity">
    <text evidence="2 11">Belongs to the ATPase alpha/beta chains family.</text>
</comment>
<dbReference type="InterPro" id="IPR038376">
    <property type="entry name" value="ATP_synth_asu_C_sf"/>
</dbReference>
<comment type="caution">
    <text evidence="15">The sequence shown here is derived from an EMBL/GenBank/DDBJ whole genome shotgun (WGS) entry which is preliminary data.</text>
</comment>
<keyword evidence="7 11" id="KW-0406">Ion transport</keyword>
<name>A0A2M8EXD2_9BACT</name>
<keyword evidence="6 11" id="KW-1278">Translocase</keyword>
<gene>
    <name evidence="11" type="primary">atpA</name>
    <name evidence="15" type="ORF">CO051_05260</name>
</gene>
<dbReference type="Pfam" id="PF02874">
    <property type="entry name" value="ATP-synt_ab_N"/>
    <property type="match status" value="1"/>
</dbReference>
<accession>A0A2M8EXD2</accession>
<dbReference type="Pfam" id="PF00006">
    <property type="entry name" value="ATP-synt_ab"/>
    <property type="match status" value="1"/>
</dbReference>
<sequence>MKQLDQYIEQIEKELKARKGIHVESREVGNVTEVKDGVVTLVGLDNIGYGDLIEFENGVKALVIDLLENSVGAIVLGDYLDITAGDTAKGTGITLSIPVSDDILGRVVDPLSRSLDEGSDIKSKIYYQIERQAAGIVKRKSVSVPVQTGIKAIDSLIPVGRGQRELIIGDRVTGKTTIAIDTIINQKGQDMICVYCAIGQKSSKVATIIELLRKKGAMDYTVVVNASASDPVTLQYLAPYSATAIAEYFMDKGKDVLVVYDDLSKHAWAYRQVSLILRRPAGREAYPGDVFYLHSRLLERSCRMSPKYGGGSITGLPIIETLENDVSAYIPTNVISITDGQIFLETDLFNAGVRPAVNVGLSVSRVGSAAQSKAMKQVAGKLKLDLAQYRELSAFSQFESDLDEDTKRQLNRGAKMTQILKQKQSNPYSLAEEVAIIWVGSKGYLDELSLTEVSEFEVKYLDDLRTRGKKVMSAINTEKEISESIEKELEKFVKDNMLEKEVKV</sequence>
<feature type="site" description="Required for activity" evidence="11">
    <location>
        <position position="362"/>
    </location>
</feature>
<feature type="domain" description="ATPase F1/V1/A1 complex alpha/beta subunit nucleotide-binding" evidence="12">
    <location>
        <begin position="149"/>
        <end position="364"/>
    </location>
</feature>
<feature type="domain" description="ATPase F1/V1/A1 complex alpha/beta subunit N-terminal" evidence="14">
    <location>
        <begin position="25"/>
        <end position="92"/>
    </location>
</feature>
<evidence type="ECO:0000256" key="11">
    <source>
        <dbReference type="HAMAP-Rule" id="MF_01346"/>
    </source>
</evidence>
<evidence type="ECO:0000256" key="10">
    <source>
        <dbReference type="ARBA" id="ARBA00023310"/>
    </source>
</evidence>
<evidence type="ECO:0000256" key="1">
    <source>
        <dbReference type="ARBA" id="ARBA00004370"/>
    </source>
</evidence>
<dbReference type="GO" id="GO:0043531">
    <property type="term" value="F:ADP binding"/>
    <property type="evidence" value="ECO:0007669"/>
    <property type="project" value="TreeGrafter"/>
</dbReference>
<evidence type="ECO:0000256" key="2">
    <source>
        <dbReference type="ARBA" id="ARBA00008936"/>
    </source>
</evidence>
<dbReference type="SUPFAM" id="SSF50615">
    <property type="entry name" value="N-terminal domain of alpha and beta subunits of F1 ATP synthase"/>
    <property type="match status" value="1"/>
</dbReference>
<dbReference type="CDD" id="cd01132">
    <property type="entry name" value="F1-ATPase_alpha_CD"/>
    <property type="match status" value="1"/>
</dbReference>
<evidence type="ECO:0000313" key="16">
    <source>
        <dbReference type="Proteomes" id="UP000231383"/>
    </source>
</evidence>
<dbReference type="NCBIfam" id="NF009884">
    <property type="entry name" value="PRK13343.1"/>
    <property type="match status" value="1"/>
</dbReference>
<comment type="catalytic activity">
    <reaction evidence="11">
        <text>ATP + H2O + 4 H(+)(in) = ADP + phosphate + 5 H(+)(out)</text>
        <dbReference type="Rhea" id="RHEA:57720"/>
        <dbReference type="ChEBI" id="CHEBI:15377"/>
        <dbReference type="ChEBI" id="CHEBI:15378"/>
        <dbReference type="ChEBI" id="CHEBI:30616"/>
        <dbReference type="ChEBI" id="CHEBI:43474"/>
        <dbReference type="ChEBI" id="CHEBI:456216"/>
        <dbReference type="EC" id="7.1.2.2"/>
    </reaction>
</comment>
<protein>
    <recommendedName>
        <fullName evidence="11">ATP synthase subunit alpha</fullName>
        <ecNumber evidence="11">7.1.2.2</ecNumber>
    </recommendedName>
    <alternativeName>
        <fullName evidence="11">ATP synthase F1 sector subunit alpha</fullName>
    </alternativeName>
    <alternativeName>
        <fullName evidence="11">F-ATPase subunit alpha</fullName>
    </alternativeName>
</protein>
<dbReference type="EMBL" id="PFSC01000133">
    <property type="protein sequence ID" value="PJC30534.1"/>
    <property type="molecule type" value="Genomic_DNA"/>
</dbReference>
<dbReference type="InterPro" id="IPR004100">
    <property type="entry name" value="ATPase_F1/V1/A1_a/bsu_N"/>
</dbReference>
<dbReference type="PROSITE" id="PS00152">
    <property type="entry name" value="ATPASE_ALPHA_BETA"/>
    <property type="match status" value="1"/>
</dbReference>
<dbReference type="InterPro" id="IPR000793">
    <property type="entry name" value="ATP_synth_asu_C"/>
</dbReference>
<dbReference type="InterPro" id="IPR036121">
    <property type="entry name" value="ATPase_F1/V1/A1_a/bsu_N_sf"/>
</dbReference>
<dbReference type="GO" id="GO:0045259">
    <property type="term" value="C:proton-transporting ATP synthase complex"/>
    <property type="evidence" value="ECO:0007669"/>
    <property type="project" value="UniProtKB-KW"/>
</dbReference>
<dbReference type="FunFam" id="1.20.150.20:FF:000001">
    <property type="entry name" value="ATP synthase subunit alpha"/>
    <property type="match status" value="1"/>
</dbReference>
<dbReference type="AlphaFoldDB" id="A0A2M8EXD2"/>
<dbReference type="InterPro" id="IPR033732">
    <property type="entry name" value="ATP_synth_F1_a_nt-bd_dom"/>
</dbReference>
<dbReference type="PANTHER" id="PTHR48082">
    <property type="entry name" value="ATP SYNTHASE SUBUNIT ALPHA, MITOCHONDRIAL"/>
    <property type="match status" value="1"/>
</dbReference>
<dbReference type="Proteomes" id="UP000231383">
    <property type="component" value="Unassembled WGS sequence"/>
</dbReference>
<evidence type="ECO:0000313" key="15">
    <source>
        <dbReference type="EMBL" id="PJC30534.1"/>
    </source>
</evidence>
<dbReference type="PANTHER" id="PTHR48082:SF2">
    <property type="entry name" value="ATP SYNTHASE SUBUNIT ALPHA, MITOCHONDRIAL"/>
    <property type="match status" value="1"/>
</dbReference>
<dbReference type="SUPFAM" id="SSF52540">
    <property type="entry name" value="P-loop containing nucleoside triphosphate hydrolases"/>
    <property type="match status" value="1"/>
</dbReference>
<evidence type="ECO:0000259" key="14">
    <source>
        <dbReference type="Pfam" id="PF02874"/>
    </source>
</evidence>
<evidence type="ECO:0000256" key="8">
    <source>
        <dbReference type="ARBA" id="ARBA00023136"/>
    </source>
</evidence>
<evidence type="ECO:0000256" key="5">
    <source>
        <dbReference type="ARBA" id="ARBA00022840"/>
    </source>
</evidence>
<evidence type="ECO:0000256" key="9">
    <source>
        <dbReference type="ARBA" id="ARBA00023196"/>
    </source>
</evidence>
<evidence type="ECO:0000256" key="7">
    <source>
        <dbReference type="ARBA" id="ARBA00023065"/>
    </source>
</evidence>
<reference evidence="16" key="1">
    <citation type="submission" date="2017-09" db="EMBL/GenBank/DDBJ databases">
        <title>Depth-based differentiation of microbial function through sediment-hosted aquifers and enrichment of novel symbionts in the deep terrestrial subsurface.</title>
        <authorList>
            <person name="Probst A.J."/>
            <person name="Ladd B."/>
            <person name="Jarett J.K."/>
            <person name="Geller-Mcgrath D.E."/>
            <person name="Sieber C.M.K."/>
            <person name="Emerson J.B."/>
            <person name="Anantharaman K."/>
            <person name="Thomas B.C."/>
            <person name="Malmstrom R."/>
            <person name="Stieglmeier M."/>
            <person name="Klingl A."/>
            <person name="Woyke T."/>
            <person name="Ryan C.M."/>
            <person name="Banfield J.F."/>
        </authorList>
    </citation>
    <scope>NUCLEOTIDE SEQUENCE [LARGE SCALE GENOMIC DNA]</scope>
</reference>
<proteinExistence type="inferred from homology"/>
<keyword evidence="11" id="KW-0375">Hydrogen ion transport</keyword>
<dbReference type="CDD" id="cd18113">
    <property type="entry name" value="ATP-synt_F1_alpha_C"/>
    <property type="match status" value="1"/>
</dbReference>
<keyword evidence="10 11" id="KW-0066">ATP synthesis</keyword>
<evidence type="ECO:0000256" key="4">
    <source>
        <dbReference type="ARBA" id="ARBA00022741"/>
    </source>
</evidence>
<dbReference type="Gene3D" id="1.20.150.20">
    <property type="entry name" value="ATP synthase alpha/beta chain, C-terminal domain"/>
    <property type="match status" value="1"/>
</dbReference>
<dbReference type="FunFam" id="3.40.50.300:FF:000002">
    <property type="entry name" value="ATP synthase subunit alpha"/>
    <property type="match status" value="1"/>
</dbReference>
<dbReference type="GO" id="GO:0046933">
    <property type="term" value="F:proton-transporting ATP synthase activity, rotational mechanism"/>
    <property type="evidence" value="ECO:0007669"/>
    <property type="project" value="UniProtKB-UniRule"/>
</dbReference>